<evidence type="ECO:0000256" key="5">
    <source>
        <dbReference type="SAM" id="Phobius"/>
    </source>
</evidence>
<keyword evidence="5" id="KW-0812">Transmembrane</keyword>
<sequence length="585" mass="66441">MEKMRGATGPVLWVLVFAFGILFMLQDTDVFSVLQAGPRSMGEVDGRPITQNEYNERLNQFTENYTRQTGNPPSIEQRATFEEMVWDQLVVERALEGEMERLGINVTDREVVDAILGDNPDPIIRQLFGRPDGSIDRATLRALIDQPETQADWILIEDQIRENRRQQKLNQFMQSSVMVTNREIERDFIQTNTRASVSFVRFPYSDISDSEIEVSDSELRAWHRDNSKQFERERTWNFRYVSFSKAATAQDTARALEEIAVFRNDFATTTNDSMFVEMNFTTTPFTSEMVDREDVPSAFSVLLDMETGDVSEPLIRGSEVALVKKTGAEGDQISFAVLSRVIAADRTITRQQANAEDFREFARLDGFETEAEQQGYTISEATATKGAPFIPGIGESRVTLRALERLSRNQISPVIELDDKFIVLIVDRVTDAGVRPLADVRQQVENAVRTEKRRDIMMQRIREQYGSADSLEEIAEQSQRSVQTASGVRMNSTTISGAGREPGVVGAIFGSELDALAGPIRGENAAFFLVVTEREDADLAELTSAERERIRTRLTQQKTRTFTEQLVERLQEQVRIRDFRQQLMM</sequence>
<reference evidence="6 7" key="1">
    <citation type="submission" date="2018-03" db="EMBL/GenBank/DDBJ databases">
        <title>Phenotypic and genomic properties of Cyclonatronum proteinivorum gen. nov., sp. nov., a haloalkaliphilic bacteroidete from soda lakes possessing Na+-translocating rhodopsin.</title>
        <authorList>
            <person name="Toshchakov S.V."/>
            <person name="Korzhenkov A."/>
            <person name="Samarov N.I."/>
            <person name="Kublanov I.V."/>
            <person name="Muntyan M.S."/>
            <person name="Sorokin D.Y."/>
        </authorList>
    </citation>
    <scope>NUCLEOTIDE SEQUENCE [LARGE SCALE GENOMIC DNA]</scope>
    <source>
        <strain evidence="6 7">Omega</strain>
    </source>
</reference>
<protein>
    <submittedName>
        <fullName evidence="6">SurA N-terminal domain-containing protein</fullName>
    </submittedName>
</protein>
<feature type="transmembrane region" description="Helical" evidence="5">
    <location>
        <begin position="7"/>
        <end position="25"/>
    </location>
</feature>
<dbReference type="InterPro" id="IPR052029">
    <property type="entry name" value="PpiD_chaperone"/>
</dbReference>
<dbReference type="SUPFAM" id="SSF109998">
    <property type="entry name" value="Triger factor/SurA peptide-binding domain-like"/>
    <property type="match status" value="1"/>
</dbReference>
<accession>A0A345UFS4</accession>
<evidence type="ECO:0000256" key="4">
    <source>
        <dbReference type="ARBA" id="ARBA00023186"/>
    </source>
</evidence>
<keyword evidence="5" id="KW-1133">Transmembrane helix</keyword>
<evidence type="ECO:0000256" key="1">
    <source>
        <dbReference type="ARBA" id="ARBA00004236"/>
    </source>
</evidence>
<organism evidence="6 7">
    <name type="scientific">Cyclonatronum proteinivorum</name>
    <dbReference type="NCBI Taxonomy" id="1457365"/>
    <lineage>
        <taxon>Bacteria</taxon>
        <taxon>Pseudomonadati</taxon>
        <taxon>Balneolota</taxon>
        <taxon>Balneolia</taxon>
        <taxon>Balneolales</taxon>
        <taxon>Cyclonatronaceae</taxon>
        <taxon>Cyclonatronum</taxon>
    </lineage>
</organism>
<dbReference type="Gene3D" id="1.10.4030.10">
    <property type="entry name" value="Porin chaperone SurA, peptide-binding domain"/>
    <property type="match status" value="1"/>
</dbReference>
<evidence type="ECO:0000256" key="2">
    <source>
        <dbReference type="ARBA" id="ARBA00022475"/>
    </source>
</evidence>
<dbReference type="KEGG" id="cprv:CYPRO_0037"/>
<keyword evidence="4" id="KW-0143">Chaperone</keyword>
<dbReference type="EMBL" id="CP027806">
    <property type="protein sequence ID" value="AXI99325.1"/>
    <property type="molecule type" value="Genomic_DNA"/>
</dbReference>
<dbReference type="InterPro" id="IPR027304">
    <property type="entry name" value="Trigger_fact/SurA_dom_sf"/>
</dbReference>
<comment type="subcellular location">
    <subcellularLocation>
        <location evidence="1">Cell membrane</location>
    </subcellularLocation>
</comment>
<evidence type="ECO:0000256" key="3">
    <source>
        <dbReference type="ARBA" id="ARBA00023136"/>
    </source>
</evidence>
<dbReference type="PANTHER" id="PTHR47529">
    <property type="entry name" value="PEPTIDYL-PROLYL CIS-TRANS ISOMERASE D"/>
    <property type="match status" value="1"/>
</dbReference>
<dbReference type="GO" id="GO:0005886">
    <property type="term" value="C:plasma membrane"/>
    <property type="evidence" value="ECO:0007669"/>
    <property type="project" value="UniProtKB-SubCell"/>
</dbReference>
<dbReference type="RefSeq" id="WP_164682401.1">
    <property type="nucleotide sequence ID" value="NZ_CP027806.1"/>
</dbReference>
<keyword evidence="2" id="KW-1003">Cell membrane</keyword>
<evidence type="ECO:0000313" key="7">
    <source>
        <dbReference type="Proteomes" id="UP000254808"/>
    </source>
</evidence>
<keyword evidence="3 5" id="KW-0472">Membrane</keyword>
<dbReference type="Pfam" id="PF13623">
    <property type="entry name" value="SurA_N_2"/>
    <property type="match status" value="1"/>
</dbReference>
<evidence type="ECO:0000313" key="6">
    <source>
        <dbReference type="EMBL" id="AXI99325.1"/>
    </source>
</evidence>
<dbReference type="Proteomes" id="UP000254808">
    <property type="component" value="Chromosome"/>
</dbReference>
<dbReference type="PANTHER" id="PTHR47529:SF1">
    <property type="entry name" value="PERIPLASMIC CHAPERONE PPID"/>
    <property type="match status" value="1"/>
</dbReference>
<dbReference type="AlphaFoldDB" id="A0A345UFS4"/>
<name>A0A345UFS4_9BACT</name>
<proteinExistence type="predicted"/>
<gene>
    <name evidence="6" type="ORF">CYPRO_0037</name>
</gene>
<keyword evidence="7" id="KW-1185">Reference proteome</keyword>